<protein>
    <submittedName>
        <fullName evidence="2">Anthranilate/para-aminobenzoate synthase component II</fullName>
    </submittedName>
</protein>
<dbReference type="EMBL" id="FQYI01000002">
    <property type="protein sequence ID" value="SHI58941.1"/>
    <property type="molecule type" value="Genomic_DNA"/>
</dbReference>
<gene>
    <name evidence="2" type="ORF">SAMN05443429_102308</name>
</gene>
<evidence type="ECO:0000259" key="1">
    <source>
        <dbReference type="Pfam" id="PF00117"/>
    </source>
</evidence>
<proteinExistence type="predicted"/>
<dbReference type="Pfam" id="PF00117">
    <property type="entry name" value="GATase"/>
    <property type="match status" value="1"/>
</dbReference>
<feature type="domain" description="Glutamine amidotransferase" evidence="1">
    <location>
        <begin position="30"/>
        <end position="211"/>
    </location>
</feature>
<dbReference type="Proteomes" id="UP000184335">
    <property type="component" value="Unassembled WGS sequence"/>
</dbReference>
<dbReference type="InterPro" id="IPR017926">
    <property type="entry name" value="GATASE"/>
</dbReference>
<keyword evidence="3" id="KW-1185">Reference proteome</keyword>
<accession>A0A1M6CDP9</accession>
<dbReference type="AlphaFoldDB" id="A0A1M6CDP9"/>
<name>A0A1M6CDP9_9FLAO</name>
<dbReference type="Gene3D" id="3.40.50.880">
    <property type="match status" value="1"/>
</dbReference>
<organism evidence="2 3">
    <name type="scientific">Cruoricaptor ignavus</name>
    <dbReference type="NCBI Taxonomy" id="1118202"/>
    <lineage>
        <taxon>Bacteria</taxon>
        <taxon>Pseudomonadati</taxon>
        <taxon>Bacteroidota</taxon>
        <taxon>Flavobacteriia</taxon>
        <taxon>Flavobacteriales</taxon>
        <taxon>Weeksellaceae</taxon>
        <taxon>Cruoricaptor</taxon>
    </lineage>
</organism>
<dbReference type="STRING" id="1118202.SAMN05443429_102308"/>
<dbReference type="RefSeq" id="WP_073178521.1">
    <property type="nucleotide sequence ID" value="NZ_FQYI01000002.1"/>
</dbReference>
<evidence type="ECO:0000313" key="2">
    <source>
        <dbReference type="EMBL" id="SHI58941.1"/>
    </source>
</evidence>
<dbReference type="SUPFAM" id="SSF52317">
    <property type="entry name" value="Class I glutamine amidotransferase-like"/>
    <property type="match status" value="1"/>
</dbReference>
<sequence length="278" mass="32598">MKEIRIAVLDMNNGKENQGFPNILEICENFRNNAGSVSIETFDVRQKDEIPKVEDYDIFISSGGPGTPEREGHSWEQKWTDFLDGVWNFNKKNCDKKYLFLICHSFQLAAIHWKLGTVNRRKSYSFGVMPIHKTEAGEKEFLFHKLNEPFYGVDSRQYQFIQPDHERLEKLGMKIVAIEKERPHIELERAVMAIRYSPEIFGTQFHPEANPDGMLRNLEEEKNRDAMIRDYGEQKYIDTIKQLADEDKISLTRSQILPAFLWMAAHQMRIYDLICTDD</sequence>
<reference evidence="2 3" key="1">
    <citation type="submission" date="2016-11" db="EMBL/GenBank/DDBJ databases">
        <authorList>
            <person name="Jaros S."/>
            <person name="Januszkiewicz K."/>
            <person name="Wedrychowicz H."/>
        </authorList>
    </citation>
    <scope>NUCLEOTIDE SEQUENCE [LARGE SCALE GENOMIC DNA]</scope>
    <source>
        <strain evidence="2 3">DSM 25479</strain>
    </source>
</reference>
<dbReference type="InterPro" id="IPR029062">
    <property type="entry name" value="Class_I_gatase-like"/>
</dbReference>
<dbReference type="OrthoDB" id="639921at2"/>
<evidence type="ECO:0000313" key="3">
    <source>
        <dbReference type="Proteomes" id="UP000184335"/>
    </source>
</evidence>
<dbReference type="PROSITE" id="PS51273">
    <property type="entry name" value="GATASE_TYPE_1"/>
    <property type="match status" value="1"/>
</dbReference>